<name>A0A2P2SY35_9PEZI</name>
<feature type="transmembrane region" description="Helical" evidence="6">
    <location>
        <begin position="241"/>
        <end position="261"/>
    </location>
</feature>
<feature type="transmembrane region" description="Helical" evidence="6">
    <location>
        <begin position="149"/>
        <end position="166"/>
    </location>
</feature>
<dbReference type="SUPFAM" id="SSF103473">
    <property type="entry name" value="MFS general substrate transporter"/>
    <property type="match status" value="1"/>
</dbReference>
<dbReference type="Proteomes" id="UP000091956">
    <property type="component" value="Unassembled WGS sequence"/>
</dbReference>
<feature type="transmembrane region" description="Helical" evidence="6">
    <location>
        <begin position="374"/>
        <end position="394"/>
    </location>
</feature>
<evidence type="ECO:0000256" key="6">
    <source>
        <dbReference type="SAM" id="Phobius"/>
    </source>
</evidence>
<gene>
    <name evidence="8" type="ORF">VE01_00627</name>
</gene>
<reference evidence="8 9" key="1">
    <citation type="submission" date="2016-03" db="EMBL/GenBank/DDBJ databases">
        <title>Comparative genomics of Pseudogymnoascus destructans, the fungus causing white-nose syndrome of bats.</title>
        <authorList>
            <person name="Palmer J.M."/>
            <person name="Drees K.P."/>
            <person name="Foster J.T."/>
            <person name="Lindner D.L."/>
        </authorList>
    </citation>
    <scope>NUCLEOTIDE SEQUENCE [LARGE SCALE GENOMIC DNA]</scope>
    <source>
        <strain evidence="8 9">UAMH 10579</strain>
    </source>
</reference>
<feature type="transmembrane region" description="Helical" evidence="6">
    <location>
        <begin position="309"/>
        <end position="326"/>
    </location>
</feature>
<feature type="transmembrane region" description="Helical" evidence="6">
    <location>
        <begin position="346"/>
        <end position="367"/>
    </location>
</feature>
<keyword evidence="5 6" id="KW-0472">Membrane</keyword>
<feature type="transmembrane region" description="Helical" evidence="6">
    <location>
        <begin position="210"/>
        <end position="229"/>
    </location>
</feature>
<evidence type="ECO:0000256" key="5">
    <source>
        <dbReference type="ARBA" id="ARBA00023136"/>
    </source>
</evidence>
<evidence type="ECO:0000313" key="9">
    <source>
        <dbReference type="Proteomes" id="UP000091956"/>
    </source>
</evidence>
<feature type="transmembrane region" description="Helical" evidence="6">
    <location>
        <begin position="435"/>
        <end position="455"/>
    </location>
</feature>
<dbReference type="InterPro" id="IPR020846">
    <property type="entry name" value="MFS_dom"/>
</dbReference>
<dbReference type="EMBL" id="KV460207">
    <property type="protein sequence ID" value="OBU01165.1"/>
    <property type="molecule type" value="Genomic_DNA"/>
</dbReference>
<dbReference type="OrthoDB" id="6730379at2759"/>
<dbReference type="InterPro" id="IPR011701">
    <property type="entry name" value="MFS"/>
</dbReference>
<keyword evidence="2" id="KW-0813">Transport</keyword>
<sequence length="524" mass="58091">MVSETEDVEKTSSATHKEDIEKTLSATHIAADQAVINSLKITSADTVYNDEAIKVLAQEHGDDAWSPEEEKRLLRKLDWQLLPILCFTYGLQYYDKAMLSQAAIFGIRTDLDLNVGNRYSFSSAILYIGFLFGSYPCSLLAQKYPIERVAAGLIFVWGICLMATAACTNHQGLWAQRFLLGLLEGGVSPIFMIVVGGWYRKQEQALRMGAWFCCTGYAGVVSPLINYGLGQIKGSLSPWKYMYLVAGAITIIWAVVVYFFLPPDPIRARGFTPRERYIAVARMQENNTGVRNTHWKGEQVMETLLDVRFWLHFFIALLMMVGNGPYSTFTPIIVQNFGLNPLNTLLLTIPAGFITGCIELAAAFAAYKFKNKRCIIMLCCQVPTVVSCILQWQLPRSNKGGLLFAAYIIASLGGTYAVLLGVVMANSAGYTKRTLNAAGVFIGYCVGNLIGPLLFKPQDAPAYAPAFIGVLATALATMALIAIYWYLAVRDNDIRDEAGIPEGFDHAYEDDLTDRKNPQFRYTT</sequence>
<feature type="domain" description="Major facilitator superfamily (MFS) profile" evidence="7">
    <location>
        <begin position="81"/>
        <end position="491"/>
    </location>
</feature>
<dbReference type="Gene3D" id="1.20.1250.20">
    <property type="entry name" value="MFS general substrate transporter like domains"/>
    <property type="match status" value="2"/>
</dbReference>
<dbReference type="InterPro" id="IPR036259">
    <property type="entry name" value="MFS_trans_sf"/>
</dbReference>
<dbReference type="AlphaFoldDB" id="A0A2P2SY35"/>
<keyword evidence="4 6" id="KW-1133">Transmembrane helix</keyword>
<dbReference type="PANTHER" id="PTHR43791">
    <property type="entry name" value="PERMEASE-RELATED"/>
    <property type="match status" value="1"/>
</dbReference>
<feature type="transmembrane region" description="Helical" evidence="6">
    <location>
        <begin position="119"/>
        <end position="137"/>
    </location>
</feature>
<accession>A0A2P2SY35</accession>
<dbReference type="PANTHER" id="PTHR43791:SF35">
    <property type="entry name" value="MAJOR FACILITATOR SUPERFAMILY (MFS) PROFILE DOMAIN-CONTAINING PROTEIN"/>
    <property type="match status" value="1"/>
</dbReference>
<feature type="transmembrane region" description="Helical" evidence="6">
    <location>
        <begin position="467"/>
        <end position="487"/>
    </location>
</feature>
<proteinExistence type="predicted"/>
<dbReference type="PROSITE" id="PS50850">
    <property type="entry name" value="MFS"/>
    <property type="match status" value="1"/>
</dbReference>
<protein>
    <recommendedName>
        <fullName evidence="7">Major facilitator superfamily (MFS) profile domain-containing protein</fullName>
    </recommendedName>
</protein>
<evidence type="ECO:0000259" key="7">
    <source>
        <dbReference type="PROSITE" id="PS50850"/>
    </source>
</evidence>
<dbReference type="Pfam" id="PF07690">
    <property type="entry name" value="MFS_1"/>
    <property type="match status" value="1"/>
</dbReference>
<evidence type="ECO:0000313" key="8">
    <source>
        <dbReference type="EMBL" id="OBU01165.1"/>
    </source>
</evidence>
<dbReference type="GeneID" id="28834013"/>
<evidence type="ECO:0000256" key="4">
    <source>
        <dbReference type="ARBA" id="ARBA00022989"/>
    </source>
</evidence>
<evidence type="ECO:0000256" key="3">
    <source>
        <dbReference type="ARBA" id="ARBA00022692"/>
    </source>
</evidence>
<dbReference type="GO" id="GO:0022857">
    <property type="term" value="F:transmembrane transporter activity"/>
    <property type="evidence" value="ECO:0007669"/>
    <property type="project" value="InterPro"/>
</dbReference>
<dbReference type="GO" id="GO:0016020">
    <property type="term" value="C:membrane"/>
    <property type="evidence" value="ECO:0007669"/>
    <property type="project" value="UniProtKB-SubCell"/>
</dbReference>
<reference evidence="9" key="2">
    <citation type="journal article" date="2018" name="Nat. Commun.">
        <title>Extreme sensitivity to ultraviolet light in the fungal pathogen causing white-nose syndrome of bats.</title>
        <authorList>
            <person name="Palmer J.M."/>
            <person name="Drees K.P."/>
            <person name="Foster J.T."/>
            <person name="Lindner D.L."/>
        </authorList>
    </citation>
    <scope>NUCLEOTIDE SEQUENCE [LARGE SCALE GENOMIC DNA]</scope>
    <source>
        <strain evidence="9">UAMH 10579</strain>
    </source>
</reference>
<evidence type="ECO:0000256" key="2">
    <source>
        <dbReference type="ARBA" id="ARBA00022448"/>
    </source>
</evidence>
<dbReference type="RefSeq" id="XP_018134897.1">
    <property type="nucleotide sequence ID" value="XM_018270155.2"/>
</dbReference>
<organism evidence="8 9">
    <name type="scientific">Pseudogymnoascus verrucosus</name>
    <dbReference type="NCBI Taxonomy" id="342668"/>
    <lineage>
        <taxon>Eukaryota</taxon>
        <taxon>Fungi</taxon>
        <taxon>Dikarya</taxon>
        <taxon>Ascomycota</taxon>
        <taxon>Pezizomycotina</taxon>
        <taxon>Leotiomycetes</taxon>
        <taxon>Thelebolales</taxon>
        <taxon>Thelebolaceae</taxon>
        <taxon>Pseudogymnoascus</taxon>
    </lineage>
</organism>
<feature type="transmembrane region" description="Helical" evidence="6">
    <location>
        <begin position="178"/>
        <end position="198"/>
    </location>
</feature>
<feature type="transmembrane region" description="Helical" evidence="6">
    <location>
        <begin position="400"/>
        <end position="423"/>
    </location>
</feature>
<keyword evidence="3 6" id="KW-0812">Transmembrane</keyword>
<comment type="subcellular location">
    <subcellularLocation>
        <location evidence="1">Membrane</location>
        <topology evidence="1">Multi-pass membrane protein</topology>
    </subcellularLocation>
</comment>
<keyword evidence="9" id="KW-1185">Reference proteome</keyword>
<evidence type="ECO:0000256" key="1">
    <source>
        <dbReference type="ARBA" id="ARBA00004141"/>
    </source>
</evidence>